<dbReference type="AlphaFoldDB" id="A0A8J5M0V0"/>
<evidence type="ECO:0000313" key="2">
    <source>
        <dbReference type="EMBL" id="KAG6956189.1"/>
    </source>
</evidence>
<evidence type="ECO:0000256" key="1">
    <source>
        <dbReference type="SAM" id="MobiDB-lite"/>
    </source>
</evidence>
<evidence type="ECO:0000313" key="3">
    <source>
        <dbReference type="Proteomes" id="UP000709295"/>
    </source>
</evidence>
<proteinExistence type="predicted"/>
<protein>
    <submittedName>
        <fullName evidence="2">Uncharacterized protein</fullName>
    </submittedName>
</protein>
<feature type="region of interest" description="Disordered" evidence="1">
    <location>
        <begin position="99"/>
        <end position="118"/>
    </location>
</feature>
<dbReference type="Proteomes" id="UP000709295">
    <property type="component" value="Unassembled WGS sequence"/>
</dbReference>
<name>A0A8J5M0V0_9STRA</name>
<comment type="caution">
    <text evidence="2">The sequence shown here is derived from an EMBL/GenBank/DDBJ whole genome shotgun (WGS) entry which is preliminary data.</text>
</comment>
<sequence>MTKTRGGAPQEYAGAAPKPELQFKNLKVIWPRFEAQRCTSKPPPRGFETRWKYILPGRDPNGTEGVDCALGEQAVVNFENTMARKETLERLRATQAAEAARAAETADQASATPNRPSRVFVEVSSKELGIQVVRKEV</sequence>
<reference evidence="2" key="1">
    <citation type="submission" date="2021-01" db="EMBL/GenBank/DDBJ databases">
        <title>Phytophthora aleatoria, a newly-described species from Pinus radiata is distinct from Phytophthora cactorum isolates based on comparative genomics.</title>
        <authorList>
            <person name="Mcdougal R."/>
            <person name="Panda P."/>
            <person name="Williams N."/>
            <person name="Studholme D.J."/>
        </authorList>
    </citation>
    <scope>NUCLEOTIDE SEQUENCE</scope>
    <source>
        <strain evidence="2">NZFS 4037</strain>
    </source>
</reference>
<gene>
    <name evidence="2" type="ORF">JG688_00011534</name>
</gene>
<feature type="compositionally biased region" description="Low complexity" evidence="1">
    <location>
        <begin position="99"/>
        <end position="112"/>
    </location>
</feature>
<organism evidence="2 3">
    <name type="scientific">Phytophthora aleatoria</name>
    <dbReference type="NCBI Taxonomy" id="2496075"/>
    <lineage>
        <taxon>Eukaryota</taxon>
        <taxon>Sar</taxon>
        <taxon>Stramenopiles</taxon>
        <taxon>Oomycota</taxon>
        <taxon>Peronosporomycetes</taxon>
        <taxon>Peronosporales</taxon>
        <taxon>Peronosporaceae</taxon>
        <taxon>Phytophthora</taxon>
    </lineage>
</organism>
<accession>A0A8J5M0V0</accession>
<dbReference type="EMBL" id="JAENGY010000815">
    <property type="protein sequence ID" value="KAG6956189.1"/>
    <property type="molecule type" value="Genomic_DNA"/>
</dbReference>
<keyword evidence="3" id="KW-1185">Reference proteome</keyword>